<proteinExistence type="predicted"/>
<gene>
    <name evidence="1" type="ORF">OE88DRAFT_1731179</name>
</gene>
<evidence type="ECO:0000313" key="2">
    <source>
        <dbReference type="Proteomes" id="UP000305948"/>
    </source>
</evidence>
<evidence type="ECO:0000313" key="1">
    <source>
        <dbReference type="EMBL" id="TFK55484.1"/>
    </source>
</evidence>
<dbReference type="EMBL" id="ML213504">
    <property type="protein sequence ID" value="TFK55484.1"/>
    <property type="molecule type" value="Genomic_DNA"/>
</dbReference>
<keyword evidence="2" id="KW-1185">Reference proteome</keyword>
<dbReference type="AlphaFoldDB" id="A0A5C3NCR5"/>
<protein>
    <submittedName>
        <fullName evidence="1">Uncharacterized protein</fullName>
    </submittedName>
</protein>
<accession>A0A5C3NCR5</accession>
<reference evidence="1 2" key="1">
    <citation type="journal article" date="2019" name="Nat. Ecol. Evol.">
        <title>Megaphylogeny resolves global patterns of mushroom evolution.</title>
        <authorList>
            <person name="Varga T."/>
            <person name="Krizsan K."/>
            <person name="Foldi C."/>
            <person name="Dima B."/>
            <person name="Sanchez-Garcia M."/>
            <person name="Sanchez-Ramirez S."/>
            <person name="Szollosi G.J."/>
            <person name="Szarkandi J.G."/>
            <person name="Papp V."/>
            <person name="Albert L."/>
            <person name="Andreopoulos W."/>
            <person name="Angelini C."/>
            <person name="Antonin V."/>
            <person name="Barry K.W."/>
            <person name="Bougher N.L."/>
            <person name="Buchanan P."/>
            <person name="Buyck B."/>
            <person name="Bense V."/>
            <person name="Catcheside P."/>
            <person name="Chovatia M."/>
            <person name="Cooper J."/>
            <person name="Damon W."/>
            <person name="Desjardin D."/>
            <person name="Finy P."/>
            <person name="Geml J."/>
            <person name="Haridas S."/>
            <person name="Hughes K."/>
            <person name="Justo A."/>
            <person name="Karasinski D."/>
            <person name="Kautmanova I."/>
            <person name="Kiss B."/>
            <person name="Kocsube S."/>
            <person name="Kotiranta H."/>
            <person name="LaButti K.M."/>
            <person name="Lechner B.E."/>
            <person name="Liimatainen K."/>
            <person name="Lipzen A."/>
            <person name="Lukacs Z."/>
            <person name="Mihaltcheva S."/>
            <person name="Morgado L.N."/>
            <person name="Niskanen T."/>
            <person name="Noordeloos M.E."/>
            <person name="Ohm R.A."/>
            <person name="Ortiz-Santana B."/>
            <person name="Ovrebo C."/>
            <person name="Racz N."/>
            <person name="Riley R."/>
            <person name="Savchenko A."/>
            <person name="Shiryaev A."/>
            <person name="Soop K."/>
            <person name="Spirin V."/>
            <person name="Szebenyi C."/>
            <person name="Tomsovsky M."/>
            <person name="Tulloss R.E."/>
            <person name="Uehling J."/>
            <person name="Grigoriev I.V."/>
            <person name="Vagvolgyi C."/>
            <person name="Papp T."/>
            <person name="Martin F.M."/>
            <person name="Miettinen O."/>
            <person name="Hibbett D.S."/>
            <person name="Nagy L.G."/>
        </authorList>
    </citation>
    <scope>NUCLEOTIDE SEQUENCE [LARGE SCALE GENOMIC DNA]</scope>
    <source>
        <strain evidence="1 2">OMC1185</strain>
    </source>
</reference>
<name>A0A5C3NCR5_9AGAM</name>
<dbReference type="Proteomes" id="UP000305948">
    <property type="component" value="Unassembled WGS sequence"/>
</dbReference>
<sequence>MSIWIFIRRGTFFASSRPRRLPVPRTHRQRGSARASLACLSHGSRLAFAVDFVLACDVVTRCANARTSTTVCCGDVIARGSTSFGRYAITIWIDAPPPPHVITEFEHLLQPGCHDSRLEVEMLELTCGC</sequence>
<organism evidence="1 2">
    <name type="scientific">Heliocybe sulcata</name>
    <dbReference type="NCBI Taxonomy" id="5364"/>
    <lineage>
        <taxon>Eukaryota</taxon>
        <taxon>Fungi</taxon>
        <taxon>Dikarya</taxon>
        <taxon>Basidiomycota</taxon>
        <taxon>Agaricomycotina</taxon>
        <taxon>Agaricomycetes</taxon>
        <taxon>Gloeophyllales</taxon>
        <taxon>Gloeophyllaceae</taxon>
        <taxon>Heliocybe</taxon>
    </lineage>
</organism>